<keyword evidence="1" id="KW-1133">Transmembrane helix</keyword>
<protein>
    <submittedName>
        <fullName evidence="2">Uncharacterized protein</fullName>
    </submittedName>
</protein>
<feature type="transmembrane region" description="Helical" evidence="1">
    <location>
        <begin position="20"/>
        <end position="39"/>
    </location>
</feature>
<dbReference type="AlphaFoldDB" id="A9JXA8"/>
<sequence length="57" mass="6135">MVYPVYETVLAITCFSIANVIFHCIIGPLLSIATAVLHLPQLLLSVNGVDDSMFLSA</sequence>
<name>A9JXA8_PHANO</name>
<dbReference type="EMBL" id="CH445341">
    <property type="protein sequence ID" value="EDP89798.1"/>
    <property type="molecule type" value="Genomic_DNA"/>
</dbReference>
<dbReference type="HOGENOM" id="CLU_2997195_0_0_1"/>
<dbReference type="GeneID" id="5977689"/>
<evidence type="ECO:0000313" key="3">
    <source>
        <dbReference type="Proteomes" id="UP000001055"/>
    </source>
</evidence>
<accession>A9JXA8</accession>
<evidence type="ECO:0000313" key="2">
    <source>
        <dbReference type="EMBL" id="EDP89798.1"/>
    </source>
</evidence>
<keyword evidence="1" id="KW-0812">Transmembrane</keyword>
<evidence type="ECO:0000256" key="1">
    <source>
        <dbReference type="SAM" id="Phobius"/>
    </source>
</evidence>
<keyword evidence="1" id="KW-0472">Membrane</keyword>
<gene>
    <name evidence="2" type="ORF">SNOG_20112</name>
</gene>
<dbReference type="RefSeq" id="XP_001800782.1">
    <property type="nucleotide sequence ID" value="XM_001800730.1"/>
</dbReference>
<organism evidence="2 3">
    <name type="scientific">Phaeosphaeria nodorum (strain SN15 / ATCC MYA-4574 / FGSC 10173)</name>
    <name type="common">Glume blotch fungus</name>
    <name type="synonym">Parastagonospora nodorum</name>
    <dbReference type="NCBI Taxonomy" id="321614"/>
    <lineage>
        <taxon>Eukaryota</taxon>
        <taxon>Fungi</taxon>
        <taxon>Dikarya</taxon>
        <taxon>Ascomycota</taxon>
        <taxon>Pezizomycotina</taxon>
        <taxon>Dothideomycetes</taxon>
        <taxon>Pleosporomycetidae</taxon>
        <taxon>Pleosporales</taxon>
        <taxon>Pleosporineae</taxon>
        <taxon>Phaeosphaeriaceae</taxon>
        <taxon>Parastagonospora</taxon>
    </lineage>
</organism>
<dbReference type="InParanoid" id="A9JXA8"/>
<dbReference type="Proteomes" id="UP000001055">
    <property type="component" value="Unassembled WGS sequence"/>
</dbReference>
<reference evidence="3" key="1">
    <citation type="journal article" date="2007" name="Plant Cell">
        <title>Dothideomycete-plant interactions illuminated by genome sequencing and EST analysis of the wheat pathogen Stagonospora nodorum.</title>
        <authorList>
            <person name="Hane J.K."/>
            <person name="Lowe R.G."/>
            <person name="Solomon P.S."/>
            <person name="Tan K.C."/>
            <person name="Schoch C.L."/>
            <person name="Spatafora J.W."/>
            <person name="Crous P.W."/>
            <person name="Kodira C."/>
            <person name="Birren B.W."/>
            <person name="Galagan J.E."/>
            <person name="Torriani S.F."/>
            <person name="McDonald B.A."/>
            <person name="Oliver R.P."/>
        </authorList>
    </citation>
    <scope>NUCLEOTIDE SEQUENCE [LARGE SCALE GENOMIC DNA]</scope>
    <source>
        <strain evidence="3">SN15 / ATCC MYA-4574 / FGSC 10173</strain>
    </source>
</reference>
<proteinExistence type="predicted"/>
<dbReference type="KEGG" id="pno:SNOG_20112"/>